<evidence type="ECO:0000259" key="15">
    <source>
        <dbReference type="Pfam" id="PF01225"/>
    </source>
</evidence>
<dbReference type="InterPro" id="IPR000713">
    <property type="entry name" value="Mur_ligase_N"/>
</dbReference>
<evidence type="ECO:0000256" key="8">
    <source>
        <dbReference type="ARBA" id="ARBA00022840"/>
    </source>
</evidence>
<proteinExistence type="inferred from homology"/>
<name>A0ABU0CTS1_9BACI</name>
<evidence type="ECO:0000256" key="6">
    <source>
        <dbReference type="ARBA" id="ARBA00022618"/>
    </source>
</evidence>
<dbReference type="Gene3D" id="3.90.190.20">
    <property type="entry name" value="Mur ligase, C-terminal domain"/>
    <property type="match status" value="1"/>
</dbReference>
<evidence type="ECO:0000256" key="13">
    <source>
        <dbReference type="ARBA" id="ARBA00047833"/>
    </source>
</evidence>
<dbReference type="Pfam" id="PF01225">
    <property type="entry name" value="Mur_ligase"/>
    <property type="match status" value="1"/>
</dbReference>
<dbReference type="GO" id="GO:0008763">
    <property type="term" value="F:UDP-N-acetylmuramate-L-alanine ligase activity"/>
    <property type="evidence" value="ECO:0007669"/>
    <property type="project" value="UniProtKB-EC"/>
</dbReference>
<dbReference type="InterPro" id="IPR004101">
    <property type="entry name" value="Mur_ligase_C"/>
</dbReference>
<dbReference type="InterPro" id="IPR013221">
    <property type="entry name" value="Mur_ligase_cen"/>
</dbReference>
<organism evidence="18 19">
    <name type="scientific">Caldalkalibacillus uzonensis</name>
    <dbReference type="NCBI Taxonomy" id="353224"/>
    <lineage>
        <taxon>Bacteria</taxon>
        <taxon>Bacillati</taxon>
        <taxon>Bacillota</taxon>
        <taxon>Bacilli</taxon>
        <taxon>Bacillales</taxon>
        <taxon>Bacillaceae</taxon>
        <taxon>Caldalkalibacillus</taxon>
    </lineage>
</organism>
<keyword evidence="19" id="KW-1185">Reference proteome</keyword>
<dbReference type="InterPro" id="IPR036565">
    <property type="entry name" value="Mur-like_cat_sf"/>
</dbReference>
<evidence type="ECO:0000259" key="16">
    <source>
        <dbReference type="Pfam" id="PF02875"/>
    </source>
</evidence>
<feature type="domain" description="Mur ligase C-terminal" evidence="16">
    <location>
        <begin position="302"/>
        <end position="418"/>
    </location>
</feature>
<keyword evidence="8 14" id="KW-0067">ATP-binding</keyword>
<dbReference type="PANTHER" id="PTHR43445">
    <property type="entry name" value="UDP-N-ACETYLMURAMATE--L-ALANINE LIGASE-RELATED"/>
    <property type="match status" value="1"/>
</dbReference>
<evidence type="ECO:0000256" key="4">
    <source>
        <dbReference type="ARBA" id="ARBA00022490"/>
    </source>
</evidence>
<evidence type="ECO:0000256" key="7">
    <source>
        <dbReference type="ARBA" id="ARBA00022741"/>
    </source>
</evidence>
<dbReference type="Pfam" id="PF08245">
    <property type="entry name" value="Mur_ligase_M"/>
    <property type="match status" value="1"/>
</dbReference>
<evidence type="ECO:0000256" key="5">
    <source>
        <dbReference type="ARBA" id="ARBA00022598"/>
    </source>
</evidence>
<reference evidence="18 19" key="1">
    <citation type="submission" date="2023-07" db="EMBL/GenBank/DDBJ databases">
        <title>Genomic Encyclopedia of Type Strains, Phase IV (KMG-IV): sequencing the most valuable type-strain genomes for metagenomic binning, comparative biology and taxonomic classification.</title>
        <authorList>
            <person name="Goeker M."/>
        </authorList>
    </citation>
    <scope>NUCLEOTIDE SEQUENCE [LARGE SCALE GENOMIC DNA]</scope>
    <source>
        <strain evidence="18 19">DSM 17740</strain>
    </source>
</reference>
<comment type="similarity">
    <text evidence="14">Belongs to the MurCDEF family.</text>
</comment>
<keyword evidence="10 14" id="KW-0573">Peptidoglycan synthesis</keyword>
<dbReference type="NCBIfam" id="TIGR01082">
    <property type="entry name" value="murC"/>
    <property type="match status" value="1"/>
</dbReference>
<dbReference type="SUPFAM" id="SSF51984">
    <property type="entry name" value="MurCD N-terminal domain"/>
    <property type="match status" value="1"/>
</dbReference>
<evidence type="ECO:0000256" key="9">
    <source>
        <dbReference type="ARBA" id="ARBA00022960"/>
    </source>
</evidence>
<evidence type="ECO:0000256" key="1">
    <source>
        <dbReference type="ARBA" id="ARBA00004496"/>
    </source>
</evidence>
<keyword evidence="6 14" id="KW-0132">Cell division</keyword>
<keyword evidence="5 14" id="KW-0436">Ligase</keyword>
<dbReference type="SUPFAM" id="SSF53623">
    <property type="entry name" value="MurD-like peptide ligases, catalytic domain"/>
    <property type="match status" value="1"/>
</dbReference>
<comment type="function">
    <text evidence="14">Cell wall formation.</text>
</comment>
<dbReference type="InterPro" id="IPR005758">
    <property type="entry name" value="UDP-N-AcMur_Ala_ligase_MurC"/>
</dbReference>
<feature type="domain" description="Mur ligase N-terminal catalytic" evidence="15">
    <location>
        <begin position="3"/>
        <end position="101"/>
    </location>
</feature>
<evidence type="ECO:0000256" key="11">
    <source>
        <dbReference type="ARBA" id="ARBA00023306"/>
    </source>
</evidence>
<accession>A0ABU0CTS1</accession>
<dbReference type="InterPro" id="IPR050061">
    <property type="entry name" value="MurCDEF_pg_biosynth"/>
</dbReference>
<protein>
    <recommendedName>
        <fullName evidence="3 14">UDP-N-acetylmuramate--L-alanine ligase</fullName>
        <ecNumber evidence="3 14">6.3.2.8</ecNumber>
    </recommendedName>
    <alternativeName>
        <fullName evidence="14">UDP-N-acetylmuramoyl-L-alanine synthetase</fullName>
    </alternativeName>
</protein>
<dbReference type="InterPro" id="IPR036615">
    <property type="entry name" value="Mur_ligase_C_dom_sf"/>
</dbReference>
<feature type="domain" description="Mur ligase central" evidence="17">
    <location>
        <begin position="106"/>
        <end position="274"/>
    </location>
</feature>
<sequence>MTTYHFIGIKGSGMSALAQILHDLGHQVQGSDVATFYFTQQPLEEKGIPIYPFSKDNIQAGMTVIAGNAFKEEHEEIKQAHEMGIPVYRYHHYLGKLAQHYTNVAVTGSHGKTSTTGLLAHVLSAICPTSFLIGDGTGKGEKNSQYFVYEACEYRRHFLAYQPDYQIVTNIDFDHPDYFRHVDDVVDAFQSLANQTKKMIVACGDDPNVQRLKPRVHKLTYGLEQHNELQGEILSANEQGMTFSATYQGKRLGEFHIPLYGRHNVLNALAVIGVCLVEELPMSEVKHHLTTFGGVKRRFSEKVWKKGNILIDDYAHHPAEIKATIEAARTKYPDRKLVSIFQPHTFTRTETFLNEFAQALSAADEVYLCDIFASAREKQGNLTIEDLMRKLPASRLISEETVDQLHRYSNAVLLFMGAGDIQKVQHALERSLS</sequence>
<keyword evidence="12 14" id="KW-0961">Cell wall biogenesis/degradation</keyword>
<dbReference type="Proteomes" id="UP001232445">
    <property type="component" value="Unassembled WGS sequence"/>
</dbReference>
<evidence type="ECO:0000313" key="18">
    <source>
        <dbReference type="EMBL" id="MDQ0339820.1"/>
    </source>
</evidence>
<dbReference type="EC" id="6.3.2.8" evidence="3 14"/>
<dbReference type="EMBL" id="JAUSUQ010000009">
    <property type="protein sequence ID" value="MDQ0339820.1"/>
    <property type="molecule type" value="Genomic_DNA"/>
</dbReference>
<gene>
    <name evidence="14" type="primary">murC</name>
    <name evidence="18" type="ORF">J2S00_002613</name>
</gene>
<comment type="pathway">
    <text evidence="2 14">Cell wall biogenesis; peptidoglycan biosynthesis.</text>
</comment>
<evidence type="ECO:0000256" key="12">
    <source>
        <dbReference type="ARBA" id="ARBA00023316"/>
    </source>
</evidence>
<dbReference type="HAMAP" id="MF_00046">
    <property type="entry name" value="MurC"/>
    <property type="match status" value="1"/>
</dbReference>
<keyword evidence="4 14" id="KW-0963">Cytoplasm</keyword>
<comment type="caution">
    <text evidence="18">The sequence shown here is derived from an EMBL/GenBank/DDBJ whole genome shotgun (WGS) entry which is preliminary data.</text>
</comment>
<keyword evidence="9 14" id="KW-0133">Cell shape</keyword>
<dbReference type="Gene3D" id="3.40.50.720">
    <property type="entry name" value="NAD(P)-binding Rossmann-like Domain"/>
    <property type="match status" value="1"/>
</dbReference>
<keyword evidence="11 14" id="KW-0131">Cell cycle</keyword>
<evidence type="ECO:0000313" key="19">
    <source>
        <dbReference type="Proteomes" id="UP001232445"/>
    </source>
</evidence>
<dbReference type="SUPFAM" id="SSF53244">
    <property type="entry name" value="MurD-like peptide ligases, peptide-binding domain"/>
    <property type="match status" value="1"/>
</dbReference>
<dbReference type="RefSeq" id="WP_307340384.1">
    <property type="nucleotide sequence ID" value="NZ_JAUSUQ010000009.1"/>
</dbReference>
<evidence type="ECO:0000256" key="2">
    <source>
        <dbReference type="ARBA" id="ARBA00004752"/>
    </source>
</evidence>
<comment type="subcellular location">
    <subcellularLocation>
        <location evidence="1 14">Cytoplasm</location>
    </subcellularLocation>
</comment>
<dbReference type="PANTHER" id="PTHR43445:SF3">
    <property type="entry name" value="UDP-N-ACETYLMURAMATE--L-ALANINE LIGASE"/>
    <property type="match status" value="1"/>
</dbReference>
<evidence type="ECO:0000256" key="3">
    <source>
        <dbReference type="ARBA" id="ARBA00012211"/>
    </source>
</evidence>
<evidence type="ECO:0000256" key="14">
    <source>
        <dbReference type="HAMAP-Rule" id="MF_00046"/>
    </source>
</evidence>
<keyword evidence="7 14" id="KW-0547">Nucleotide-binding</keyword>
<feature type="binding site" evidence="14">
    <location>
        <begin position="108"/>
        <end position="114"/>
    </location>
    <ligand>
        <name>ATP</name>
        <dbReference type="ChEBI" id="CHEBI:30616"/>
    </ligand>
</feature>
<comment type="catalytic activity">
    <reaction evidence="13 14">
        <text>UDP-N-acetyl-alpha-D-muramate + L-alanine + ATP = UDP-N-acetyl-alpha-D-muramoyl-L-alanine + ADP + phosphate + H(+)</text>
        <dbReference type="Rhea" id="RHEA:23372"/>
        <dbReference type="ChEBI" id="CHEBI:15378"/>
        <dbReference type="ChEBI" id="CHEBI:30616"/>
        <dbReference type="ChEBI" id="CHEBI:43474"/>
        <dbReference type="ChEBI" id="CHEBI:57972"/>
        <dbReference type="ChEBI" id="CHEBI:70757"/>
        <dbReference type="ChEBI" id="CHEBI:83898"/>
        <dbReference type="ChEBI" id="CHEBI:456216"/>
        <dbReference type="EC" id="6.3.2.8"/>
    </reaction>
</comment>
<dbReference type="Gene3D" id="3.40.1190.10">
    <property type="entry name" value="Mur-like, catalytic domain"/>
    <property type="match status" value="1"/>
</dbReference>
<evidence type="ECO:0000256" key="10">
    <source>
        <dbReference type="ARBA" id="ARBA00022984"/>
    </source>
</evidence>
<dbReference type="Pfam" id="PF02875">
    <property type="entry name" value="Mur_ligase_C"/>
    <property type="match status" value="1"/>
</dbReference>
<evidence type="ECO:0000259" key="17">
    <source>
        <dbReference type="Pfam" id="PF08245"/>
    </source>
</evidence>